<organism evidence="2 3">
    <name type="scientific">Amphibalanus amphitrite</name>
    <name type="common">Striped barnacle</name>
    <name type="synonym">Balanus amphitrite</name>
    <dbReference type="NCBI Taxonomy" id="1232801"/>
    <lineage>
        <taxon>Eukaryota</taxon>
        <taxon>Metazoa</taxon>
        <taxon>Ecdysozoa</taxon>
        <taxon>Arthropoda</taxon>
        <taxon>Crustacea</taxon>
        <taxon>Multicrustacea</taxon>
        <taxon>Cirripedia</taxon>
        <taxon>Thoracica</taxon>
        <taxon>Thoracicalcarea</taxon>
        <taxon>Balanomorpha</taxon>
        <taxon>Balanoidea</taxon>
        <taxon>Balanidae</taxon>
        <taxon>Amphibalaninae</taxon>
        <taxon>Amphibalanus</taxon>
    </lineage>
</organism>
<sequence>MRRYFPDMAGGTTAAQTRAPYMSSFSLHDRVLCGMPELVLYRRAVRALSGSMARRPSSRGPIDTYLEHLGLYRLKVPPQEPLFRIVSEQHTAEPMEEHVLKLREGRTAAGLAEMLALADITRQRIQVAGGDSSHYDLVISKQEATDRAMGQSMVYHTLYTNVYNLHNVEHAVDKMLYDKEYARTRKESLCSQDGALAAIIGKMSDSPEHETSSGSGGLYATSDEEPCDVMDILDRNMVPFPYKTAKALDGTHYRNLPQDVWTELVKERRREQQRPDCNGFLAGIKCLVELGQVLPADELAQLESEARPEYRHLSETGSTLYVAHIQEMSPNQGPVCCFVEPLGRKLTVPYASLRPLCSTPVPCPVSPSPGSARARTPGRRRSRHSTSERSSCGDRHLSHTDSSCSTPQELAWSAPSYMMSEPPAGLMSPVALPGTCDLSAMVHQPPQQYGVQLVGSPVFPPQYMPATSAAGLEPRLQALALAGPRPTEQPPVGPVIMSPAVHGQEPAGEPPPPPLPPLYPGWQLVAGPGGGPPVLVQSPPAAVSSPQTPYGPPLYQTPPHLTQPGFYGYAMPGPYEQQQQQQQQQQYAHQQQAAQAPPPPRAPGAAGGRGPGLYPLEVMSPPGPQMFAVSEPADTGGAFYSPGSAEESGYRSRNASHSSSNSVDGSVGDMNSPHGRNGGMRRGRPAVRPPKAAQPARNLPPRLSKFVGAGAAAAPAPPPQPPPPGAGALLYAVAPPFFYPPDGGGERMVLAENGSYYLAPPPPPAAAGYYYVPPQYPYPGQGQ</sequence>
<name>A0A6A4X0J1_AMPAM</name>
<dbReference type="Proteomes" id="UP000440578">
    <property type="component" value="Unassembled WGS sequence"/>
</dbReference>
<reference evidence="2 3" key="1">
    <citation type="submission" date="2019-07" db="EMBL/GenBank/DDBJ databases">
        <title>Draft genome assembly of a fouling barnacle, Amphibalanus amphitrite (Darwin, 1854): The first reference genome for Thecostraca.</title>
        <authorList>
            <person name="Kim W."/>
        </authorList>
    </citation>
    <scope>NUCLEOTIDE SEQUENCE [LARGE SCALE GENOMIC DNA]</scope>
    <source>
        <strain evidence="2">SNU_AA5</strain>
        <tissue evidence="2">Soma without cirri and trophi</tissue>
    </source>
</reference>
<evidence type="ECO:0000256" key="1">
    <source>
        <dbReference type="SAM" id="MobiDB-lite"/>
    </source>
</evidence>
<feature type="compositionally biased region" description="Low complexity" evidence="1">
    <location>
        <begin position="572"/>
        <end position="595"/>
    </location>
</feature>
<gene>
    <name evidence="2" type="primary">otu</name>
    <name evidence="2" type="ORF">FJT64_019281</name>
</gene>
<feature type="compositionally biased region" description="Pro residues" evidence="1">
    <location>
        <begin position="508"/>
        <end position="519"/>
    </location>
</feature>
<dbReference type="EMBL" id="VIIS01000386">
    <property type="protein sequence ID" value="KAF0309604.1"/>
    <property type="molecule type" value="Genomic_DNA"/>
</dbReference>
<dbReference type="OrthoDB" id="10017659at2759"/>
<protein>
    <submittedName>
        <fullName evidence="2">Protein ovarian tumor locus</fullName>
    </submittedName>
</protein>
<keyword evidence="3" id="KW-1185">Reference proteome</keyword>
<feature type="region of interest" description="Disordered" evidence="1">
    <location>
        <begin position="501"/>
        <end position="520"/>
    </location>
</feature>
<comment type="caution">
    <text evidence="2">The sequence shown here is derived from an EMBL/GenBank/DDBJ whole genome shotgun (WGS) entry which is preliminary data.</text>
</comment>
<feature type="compositionally biased region" description="Basic and acidic residues" evidence="1">
    <location>
        <begin position="385"/>
        <end position="399"/>
    </location>
</feature>
<dbReference type="InterPro" id="IPR049770">
    <property type="entry name" value="OTU_Tudor"/>
</dbReference>
<dbReference type="CDD" id="cd20380">
    <property type="entry name" value="Tudor_TDRD13-like"/>
    <property type="match status" value="1"/>
</dbReference>
<feature type="compositionally biased region" description="Low complexity" evidence="1">
    <location>
        <begin position="651"/>
        <end position="669"/>
    </location>
</feature>
<accession>A0A6A4X0J1</accession>
<proteinExistence type="predicted"/>
<feature type="compositionally biased region" description="Pro residues" evidence="1">
    <location>
        <begin position="715"/>
        <end position="725"/>
    </location>
</feature>
<dbReference type="AlphaFoldDB" id="A0A6A4X0J1"/>
<evidence type="ECO:0000313" key="3">
    <source>
        <dbReference type="Proteomes" id="UP000440578"/>
    </source>
</evidence>
<evidence type="ECO:0000313" key="2">
    <source>
        <dbReference type="EMBL" id="KAF0309604.1"/>
    </source>
</evidence>
<feature type="region of interest" description="Disordered" evidence="1">
    <location>
        <begin position="530"/>
        <end position="727"/>
    </location>
</feature>
<feature type="region of interest" description="Disordered" evidence="1">
    <location>
        <begin position="363"/>
        <end position="408"/>
    </location>
</feature>